<keyword evidence="5" id="KW-1185">Reference proteome</keyword>
<dbReference type="AlphaFoldDB" id="A0A3E0ET17"/>
<accession>A0A3E0ET17</accession>
<dbReference type="PROSITE" id="PS50110">
    <property type="entry name" value="RESPONSE_REGULATORY"/>
    <property type="match status" value="1"/>
</dbReference>
<proteinExistence type="predicted"/>
<evidence type="ECO:0000313" key="4">
    <source>
        <dbReference type="EMBL" id="REH00801.1"/>
    </source>
</evidence>
<dbReference type="OrthoDB" id="2168082at2"/>
<comment type="caution">
    <text evidence="4">The sequence shown here is derived from an EMBL/GenBank/DDBJ whole genome shotgun (WGS) entry which is preliminary data.</text>
</comment>
<dbReference type="PROSITE" id="PS50930">
    <property type="entry name" value="HTH_LYTTR"/>
    <property type="match status" value="1"/>
</dbReference>
<gene>
    <name evidence="4" type="ORF">C8P67_10245</name>
</gene>
<dbReference type="Pfam" id="PF00072">
    <property type="entry name" value="Response_reg"/>
    <property type="match status" value="1"/>
</dbReference>
<name>A0A3E0ET17_9FLAO</name>
<dbReference type="RefSeq" id="WP_115810201.1">
    <property type="nucleotide sequence ID" value="NZ_QUNI01000002.1"/>
</dbReference>
<feature type="domain" description="HTH LytTR-type" evidence="3">
    <location>
        <begin position="146"/>
        <end position="248"/>
    </location>
</feature>
<dbReference type="Pfam" id="PF04397">
    <property type="entry name" value="LytTR"/>
    <property type="match status" value="1"/>
</dbReference>
<sequence length="248" mass="28784">MIKAIIIDDEQNNIINLQRLLEKYCPEVIVTGSSTNPNEGIELIKSSQPDLVFLDIQMPEKDGFQVLQELNLYDFEVIFVTAFSQYGIQAIKFSAIDYLLKPIDIEELKKAVAKTSERLKHKNQNLQLQNLLHHLKESNNSSDHRIAISSLKETRFVYVKNIVRCESENSYTLFYTDEGETIISTVPLYEYDEMLSVYGFIRCHQSHLVNKKHVKSLLKEDNYTLLLYDQIRIPVSRNKKDLVKKALI</sequence>
<evidence type="ECO:0000313" key="5">
    <source>
        <dbReference type="Proteomes" id="UP000257136"/>
    </source>
</evidence>
<dbReference type="InterPro" id="IPR001789">
    <property type="entry name" value="Sig_transdc_resp-reg_receiver"/>
</dbReference>
<dbReference type="SMART" id="SM00448">
    <property type="entry name" value="REC"/>
    <property type="match status" value="1"/>
</dbReference>
<reference evidence="4 5" key="1">
    <citation type="submission" date="2018-08" db="EMBL/GenBank/DDBJ databases">
        <title>Genomic Encyclopedia of Archaeal and Bacterial Type Strains, Phase II (KMG-II): from individual species to whole genera.</title>
        <authorList>
            <person name="Goeker M."/>
        </authorList>
    </citation>
    <scope>NUCLEOTIDE SEQUENCE [LARGE SCALE GENOMIC DNA]</scope>
    <source>
        <strain evidence="4 5">DSM 100880</strain>
    </source>
</reference>
<dbReference type="PANTHER" id="PTHR37299">
    <property type="entry name" value="TRANSCRIPTIONAL REGULATOR-RELATED"/>
    <property type="match status" value="1"/>
</dbReference>
<evidence type="ECO:0000256" key="1">
    <source>
        <dbReference type="PROSITE-ProRule" id="PRU00169"/>
    </source>
</evidence>
<protein>
    <submittedName>
        <fullName evidence="4">LytTR family two component transcriptional regulator</fullName>
    </submittedName>
</protein>
<dbReference type="SUPFAM" id="SSF52172">
    <property type="entry name" value="CheY-like"/>
    <property type="match status" value="1"/>
</dbReference>
<dbReference type="EMBL" id="QUNI01000002">
    <property type="protein sequence ID" value="REH00801.1"/>
    <property type="molecule type" value="Genomic_DNA"/>
</dbReference>
<dbReference type="Gene3D" id="3.40.50.2300">
    <property type="match status" value="1"/>
</dbReference>
<dbReference type="PANTHER" id="PTHR37299:SF1">
    <property type="entry name" value="STAGE 0 SPORULATION PROTEIN A HOMOLOG"/>
    <property type="match status" value="1"/>
</dbReference>
<evidence type="ECO:0000259" key="3">
    <source>
        <dbReference type="PROSITE" id="PS50930"/>
    </source>
</evidence>
<dbReference type="InterPro" id="IPR007492">
    <property type="entry name" value="LytTR_DNA-bd_dom"/>
</dbReference>
<dbReference type="Gene3D" id="2.40.50.1020">
    <property type="entry name" value="LytTr DNA-binding domain"/>
    <property type="match status" value="1"/>
</dbReference>
<dbReference type="InterPro" id="IPR011006">
    <property type="entry name" value="CheY-like_superfamily"/>
</dbReference>
<dbReference type="InterPro" id="IPR046947">
    <property type="entry name" value="LytR-like"/>
</dbReference>
<keyword evidence="1" id="KW-0597">Phosphoprotein</keyword>
<dbReference type="GO" id="GO:0000156">
    <property type="term" value="F:phosphorelay response regulator activity"/>
    <property type="evidence" value="ECO:0007669"/>
    <property type="project" value="InterPro"/>
</dbReference>
<feature type="domain" description="Response regulatory" evidence="2">
    <location>
        <begin position="3"/>
        <end position="116"/>
    </location>
</feature>
<evidence type="ECO:0000259" key="2">
    <source>
        <dbReference type="PROSITE" id="PS50110"/>
    </source>
</evidence>
<dbReference type="GO" id="GO:0003677">
    <property type="term" value="F:DNA binding"/>
    <property type="evidence" value="ECO:0007669"/>
    <property type="project" value="InterPro"/>
</dbReference>
<dbReference type="SMART" id="SM00850">
    <property type="entry name" value="LytTR"/>
    <property type="match status" value="1"/>
</dbReference>
<dbReference type="Proteomes" id="UP000257136">
    <property type="component" value="Unassembled WGS sequence"/>
</dbReference>
<organism evidence="4 5">
    <name type="scientific">Flavobacterium aquicola</name>
    <dbReference type="NCBI Taxonomy" id="1682742"/>
    <lineage>
        <taxon>Bacteria</taxon>
        <taxon>Pseudomonadati</taxon>
        <taxon>Bacteroidota</taxon>
        <taxon>Flavobacteriia</taxon>
        <taxon>Flavobacteriales</taxon>
        <taxon>Flavobacteriaceae</taxon>
        <taxon>Flavobacterium</taxon>
    </lineage>
</organism>
<feature type="modified residue" description="4-aspartylphosphate" evidence="1">
    <location>
        <position position="55"/>
    </location>
</feature>